<keyword evidence="1" id="KW-0812">Transmembrane</keyword>
<name>A0A2T7UE24_9BURK</name>
<keyword evidence="1" id="KW-1133">Transmembrane helix</keyword>
<keyword evidence="1" id="KW-0472">Membrane</keyword>
<accession>A0A2T7UE24</accession>
<dbReference type="InterPro" id="IPR015943">
    <property type="entry name" value="WD40/YVTN_repeat-like_dom_sf"/>
</dbReference>
<reference evidence="2" key="1">
    <citation type="submission" date="2017-04" db="EMBL/GenBank/DDBJ databases">
        <title>Unexpected and diverse lifestyles within the genus Limnohabitans.</title>
        <authorList>
            <person name="Kasalicky V."/>
            <person name="Mehrshad M."/>
            <person name="Andrei S.-A."/>
            <person name="Salcher M."/>
            <person name="Kratochvilova H."/>
            <person name="Simek K."/>
            <person name="Ghai R."/>
        </authorList>
    </citation>
    <scope>NUCLEOTIDE SEQUENCE [LARGE SCALE GENOMIC DNA]</scope>
    <source>
        <strain evidence="2">II-D5</strain>
    </source>
</reference>
<feature type="transmembrane region" description="Helical" evidence="1">
    <location>
        <begin position="12"/>
        <end position="29"/>
    </location>
</feature>
<dbReference type="OrthoDB" id="5173551at2"/>
<evidence type="ECO:0000313" key="2">
    <source>
        <dbReference type="EMBL" id="PVE42851.1"/>
    </source>
</evidence>
<dbReference type="SUPFAM" id="SSF50998">
    <property type="entry name" value="Quinoprotein alcohol dehydrogenase-like"/>
    <property type="match status" value="1"/>
</dbReference>
<comment type="caution">
    <text evidence="2">The sequence shown here is derived from an EMBL/GenBank/DDBJ whole genome shotgun (WGS) entry which is preliminary data.</text>
</comment>
<dbReference type="PROSITE" id="PS51257">
    <property type="entry name" value="PROKAR_LIPOPROTEIN"/>
    <property type="match status" value="1"/>
</dbReference>
<dbReference type="AlphaFoldDB" id="A0A2T7UE24"/>
<proteinExistence type="predicted"/>
<evidence type="ECO:0000256" key="1">
    <source>
        <dbReference type="SAM" id="Phobius"/>
    </source>
</evidence>
<dbReference type="InterPro" id="IPR011047">
    <property type="entry name" value="Quinoprotein_ADH-like_sf"/>
</dbReference>
<sequence length="448" mass="50815">MIKMIKMIKFKAIIALILIGGCFFSWWLLRPNLHEENVRADHETLIISSYGKILNFNLENNKIQWQYQSKFNLSGNRNYFSLSDNILLQPFESGELIAFNLNTGKILWQEHIFGEGKGMGFAVATPDGIDPDYVNSLKPLFMTQPLMTKENVYITSTNQPMSTNIPALYSFGKNTGTINFVQDLPTVFNFFKPVEFNGFIFVNSAVFLNLYDKKSGDQKNYGTYILSTDDENTKPNQFSNPIYAQMLSDGQSLFVGDENGKFYALKFDGNNNISGAVTSDPDNTFIKNSKLFKWKFSDDAIGSIHADGRAHLYKNYLLTAVNLSDKTEQSIIAINKKNGKLIWKADLQGIDKWALIDDKVIASNRGGIYILDMDGKITGNIKIPSEFAVISNIEVDRNGDFYFATEKGIAKLEMKTQKINIILQQNFIKDEHDYFQIKYLKRNSGSSL</sequence>
<protein>
    <submittedName>
        <fullName evidence="2">Uncharacterized protein</fullName>
    </submittedName>
</protein>
<dbReference type="Gene3D" id="2.130.10.10">
    <property type="entry name" value="YVTN repeat-like/Quinoprotein amine dehydrogenase"/>
    <property type="match status" value="1"/>
</dbReference>
<dbReference type="PANTHER" id="PTHR34512:SF30">
    <property type="entry name" value="OUTER MEMBRANE PROTEIN ASSEMBLY FACTOR BAMB"/>
    <property type="match status" value="1"/>
</dbReference>
<dbReference type="Proteomes" id="UP000037507">
    <property type="component" value="Unassembled WGS sequence"/>
</dbReference>
<keyword evidence="3" id="KW-1185">Reference proteome</keyword>
<dbReference type="SUPFAM" id="SSF101898">
    <property type="entry name" value="NHL repeat"/>
    <property type="match status" value="1"/>
</dbReference>
<organism evidence="2 3">
    <name type="scientific">Limnohabitans planktonicus II-D5</name>
    <dbReference type="NCBI Taxonomy" id="1293045"/>
    <lineage>
        <taxon>Bacteria</taxon>
        <taxon>Pseudomonadati</taxon>
        <taxon>Pseudomonadota</taxon>
        <taxon>Betaproteobacteria</taxon>
        <taxon>Burkholderiales</taxon>
        <taxon>Comamonadaceae</taxon>
        <taxon>Limnohabitans</taxon>
    </lineage>
</organism>
<gene>
    <name evidence="2" type="ORF">H663_010100</name>
</gene>
<dbReference type="PANTHER" id="PTHR34512">
    <property type="entry name" value="CELL SURFACE PROTEIN"/>
    <property type="match status" value="1"/>
</dbReference>
<dbReference type="EMBL" id="LFYT02000010">
    <property type="protein sequence ID" value="PVE42851.1"/>
    <property type="molecule type" value="Genomic_DNA"/>
</dbReference>
<evidence type="ECO:0000313" key="3">
    <source>
        <dbReference type="Proteomes" id="UP000037507"/>
    </source>
</evidence>